<keyword evidence="2" id="KW-0964">Secreted</keyword>
<organism evidence="7 8">
    <name type="scientific">Babesia divergens</name>
    <dbReference type="NCBI Taxonomy" id="32595"/>
    <lineage>
        <taxon>Eukaryota</taxon>
        <taxon>Sar</taxon>
        <taxon>Alveolata</taxon>
        <taxon>Apicomplexa</taxon>
        <taxon>Aconoidasida</taxon>
        <taxon>Piroplasmida</taxon>
        <taxon>Babesiidae</taxon>
        <taxon>Babesia</taxon>
    </lineage>
</organism>
<dbReference type="Proteomes" id="UP001195914">
    <property type="component" value="Unassembled WGS sequence"/>
</dbReference>
<keyword evidence="8" id="KW-1185">Reference proteome</keyword>
<evidence type="ECO:0000256" key="3">
    <source>
        <dbReference type="ARBA" id="ARBA00022852"/>
    </source>
</evidence>
<proteinExistence type="predicted"/>
<dbReference type="PROSITE" id="PS51412">
    <property type="entry name" value="MACPF_2"/>
    <property type="match status" value="1"/>
</dbReference>
<comment type="caution">
    <text evidence="7">The sequence shown here is derived from an EMBL/GenBank/DDBJ whole genome shotgun (WGS) entry which is preliminary data.</text>
</comment>
<dbReference type="GO" id="GO:0031640">
    <property type="term" value="P:killing of cells of another organism"/>
    <property type="evidence" value="ECO:0007669"/>
    <property type="project" value="UniProtKB-KW"/>
</dbReference>
<dbReference type="EMBL" id="JAHBMH010000033">
    <property type="protein sequence ID" value="KAK1937289.1"/>
    <property type="molecule type" value="Genomic_DNA"/>
</dbReference>
<feature type="compositionally biased region" description="Polar residues" evidence="5">
    <location>
        <begin position="173"/>
        <end position="186"/>
    </location>
</feature>
<dbReference type="SMART" id="SM00457">
    <property type="entry name" value="MACPF"/>
    <property type="match status" value="1"/>
</dbReference>
<evidence type="ECO:0000256" key="4">
    <source>
        <dbReference type="ARBA" id="ARBA00023157"/>
    </source>
</evidence>
<feature type="domain" description="MACPF" evidence="6">
    <location>
        <begin position="279"/>
        <end position="628"/>
    </location>
</feature>
<evidence type="ECO:0000313" key="7">
    <source>
        <dbReference type="EMBL" id="KAK1937289.1"/>
    </source>
</evidence>
<dbReference type="GO" id="GO:0005576">
    <property type="term" value="C:extracellular region"/>
    <property type="evidence" value="ECO:0007669"/>
    <property type="project" value="UniProtKB-SubCell"/>
</dbReference>
<feature type="compositionally biased region" description="Basic and acidic residues" evidence="5">
    <location>
        <begin position="107"/>
        <end position="123"/>
    </location>
</feature>
<reference evidence="7" key="2">
    <citation type="submission" date="2021-05" db="EMBL/GenBank/DDBJ databases">
        <authorList>
            <person name="Pain A."/>
        </authorList>
    </citation>
    <scope>NUCLEOTIDE SEQUENCE</scope>
    <source>
        <strain evidence="7">1802A</strain>
    </source>
</reference>
<sequence length="894" mass="98067">MDDALRSLLNGGGGDSRNTYAPRTKKQPKQVEDDAELGSLATRDETQTEDYDDEAMPKEKPTPASNRRRQPSSSQKKGGNDMDSALKALLGKGGDITSALGITPKSAKQDIKPHNETKTAPKTDDDDLDFDLEDSDISGSTSGGDDESADFLPETVTESAIKRAGATDGEKSAGTSKTGQQKSTGIDDNELLDELTSGALDGKTEDKPIKPANGGSEIDIEDDFMDGGEDLTPPEEAPKKGFNVDYGYNYKNEEVPRKLKRTFNKTEYRNLDPQLNTDPFNDEGMNAGLSAALRYLGSGYDIVFGNPLGDPTIMVDPGYRDPVLKLDWTEEYHNHDGANIKEPRGAWIRPELSCRQAESVDHVNTIEDYKRELSVDAQLSADIPFYFSFSASSGYRNFVKTLSANLTKSYILKTYCLRYVAGIHDRKNVATMPSFDADVVALPDAFDAEKCPMDKYRNNEEDQECSDSVRPWMKFFQKYGTHYTTIIHLGGKITNQIQIKKTDVASLQKHGYNIDATIKANAGIPFLSLGEANFSSSGEISSDSRKNTLNHDKLIIVIGGDVPTDGTDKVSMKEWTKSLYKKPMPIKVNLESIKTLITDEKKKNIFDTALKYYAEVYGISQDEMYQTEGRDNGIASLAMKGHPVVFHGNAGGSAVCPQNKVIMMGFAMSVTQKRKTLFHDIEYVTSIAPCPIGKEKCVATVPEGKNEVRIWILCGEEPIPLLIQESKVTDNAPAVASCPNDYSIAFGFGISIPKGLEVTPADGYACRAGQSTCTHSSNHASRNAVWIACVEKNAPELGDITNHAVAVSTPGCTKRIQATDFKDNICPQNSQLITSWKMQMEEGNKNASPKMTTCPAASNGCQMEKFFQGERSVCKAQFSWVSCYSPPELSDRKQ</sequence>
<evidence type="ECO:0000313" key="8">
    <source>
        <dbReference type="Proteomes" id="UP001195914"/>
    </source>
</evidence>
<evidence type="ECO:0000256" key="1">
    <source>
        <dbReference type="ARBA" id="ARBA00004613"/>
    </source>
</evidence>
<name>A0AAD9GF31_BABDI</name>
<dbReference type="PANTHER" id="PTHR45742">
    <property type="entry name" value="COMPLEMENT COMPONENT C6"/>
    <property type="match status" value="1"/>
</dbReference>
<keyword evidence="4" id="KW-1015">Disulfide bond</keyword>
<evidence type="ECO:0000259" key="6">
    <source>
        <dbReference type="PROSITE" id="PS51412"/>
    </source>
</evidence>
<feature type="region of interest" description="Disordered" evidence="5">
    <location>
        <begin position="1"/>
        <end position="221"/>
    </location>
</feature>
<comment type="subcellular location">
    <subcellularLocation>
        <location evidence="1">Secreted</location>
    </subcellularLocation>
</comment>
<feature type="compositionally biased region" description="Acidic residues" evidence="5">
    <location>
        <begin position="124"/>
        <end position="136"/>
    </location>
</feature>
<reference evidence="7" key="1">
    <citation type="journal article" date="2014" name="Nucleic Acids Res.">
        <title>The evolutionary dynamics of variant antigen genes in Babesia reveal a history of genomic innovation underlying host-parasite interaction.</title>
        <authorList>
            <person name="Jackson A.P."/>
            <person name="Otto T.D."/>
            <person name="Darby A."/>
            <person name="Ramaprasad A."/>
            <person name="Xia D."/>
            <person name="Echaide I.E."/>
            <person name="Farber M."/>
            <person name="Gahlot S."/>
            <person name="Gamble J."/>
            <person name="Gupta D."/>
            <person name="Gupta Y."/>
            <person name="Jackson L."/>
            <person name="Malandrin L."/>
            <person name="Malas T.B."/>
            <person name="Moussa E."/>
            <person name="Nair M."/>
            <person name="Reid A.J."/>
            <person name="Sanders M."/>
            <person name="Sharma J."/>
            <person name="Tracey A."/>
            <person name="Quail M.A."/>
            <person name="Weir W."/>
            <person name="Wastling J.M."/>
            <person name="Hall N."/>
            <person name="Willadsen P."/>
            <person name="Lingelbach K."/>
            <person name="Shiels B."/>
            <person name="Tait A."/>
            <person name="Berriman M."/>
            <person name="Allred D.R."/>
            <person name="Pain A."/>
        </authorList>
    </citation>
    <scope>NUCLEOTIDE SEQUENCE</scope>
    <source>
        <strain evidence="7">1802A</strain>
    </source>
</reference>
<keyword evidence="3" id="KW-0204">Cytolysis</keyword>
<dbReference type="InterPro" id="IPR020864">
    <property type="entry name" value="MACPF"/>
</dbReference>
<gene>
    <name evidence="7" type="ORF">X943_000802</name>
</gene>
<dbReference type="Pfam" id="PF01823">
    <property type="entry name" value="MACPF"/>
    <property type="match status" value="1"/>
</dbReference>
<dbReference type="PANTHER" id="PTHR45742:SF8">
    <property type="entry name" value="FLOCCULATION PROTEIN FLO11"/>
    <property type="match status" value="1"/>
</dbReference>
<protein>
    <submittedName>
        <fullName evidence="7">MAC/perforin domain containing protein</fullName>
    </submittedName>
</protein>
<accession>A0AAD9GF31</accession>
<evidence type="ECO:0000256" key="2">
    <source>
        <dbReference type="ARBA" id="ARBA00022525"/>
    </source>
</evidence>
<evidence type="ECO:0000256" key="5">
    <source>
        <dbReference type="SAM" id="MobiDB-lite"/>
    </source>
</evidence>
<dbReference type="AlphaFoldDB" id="A0AAD9GF31"/>